<keyword evidence="2" id="KW-0560">Oxidoreductase</keyword>
<dbReference type="InterPro" id="IPR036291">
    <property type="entry name" value="NAD(P)-bd_dom_sf"/>
</dbReference>
<dbReference type="AlphaFoldDB" id="A0A9P4P6H3"/>
<evidence type="ECO:0000256" key="2">
    <source>
        <dbReference type="ARBA" id="ARBA00023002"/>
    </source>
</evidence>
<dbReference type="InterPro" id="IPR002347">
    <property type="entry name" value="SDR_fam"/>
</dbReference>
<name>A0A9P4P6H3_9PLEO</name>
<dbReference type="GO" id="GO:0016491">
    <property type="term" value="F:oxidoreductase activity"/>
    <property type="evidence" value="ECO:0007669"/>
    <property type="project" value="UniProtKB-KW"/>
</dbReference>
<gene>
    <name evidence="4" type="ORF">P171DRAFT_436865</name>
</gene>
<dbReference type="PANTHER" id="PTHR43976:SF16">
    <property type="entry name" value="SHORT-CHAIN DEHYDROGENASE_REDUCTASE FAMILY PROTEIN"/>
    <property type="match status" value="1"/>
</dbReference>
<evidence type="ECO:0000313" key="4">
    <source>
        <dbReference type="EMBL" id="KAF2438361.1"/>
    </source>
</evidence>
<dbReference type="CDD" id="cd05374">
    <property type="entry name" value="17beta-HSD-like_SDR_c"/>
    <property type="match status" value="1"/>
</dbReference>
<sequence length="279" mass="29092">MPVFLITGASSGFGAQVAKQALQAGHKVIAASRDAGKLSELKDLGAHTLSLDINASEADIQKAIKEAAAVYGTIDILINNAGYIWEGALEEASAEEIQATFHTNVFAQVAVTKAVLPILRGQKSGTIAFMGSIAGWEGGIACGLYCGVKFAIAGIAQSLREEVASFGIKVTVVEPGYFRTNFLAGGHKVVAKNPIADYEPVLAPLKAAFAAFDGNQPGDPIKGATLIVEALTGTGRAQGRELPRRLLIGPDAVGFVTGVIEKETKSVEAWKDLSVTTNL</sequence>
<proteinExistence type="inferred from homology"/>
<dbReference type="Gene3D" id="3.40.50.720">
    <property type="entry name" value="NAD(P)-binding Rossmann-like Domain"/>
    <property type="match status" value="1"/>
</dbReference>
<reference evidence="4" key="1">
    <citation type="journal article" date="2020" name="Stud. Mycol.">
        <title>101 Dothideomycetes genomes: a test case for predicting lifestyles and emergence of pathogens.</title>
        <authorList>
            <person name="Haridas S."/>
            <person name="Albert R."/>
            <person name="Binder M."/>
            <person name="Bloem J."/>
            <person name="Labutti K."/>
            <person name="Salamov A."/>
            <person name="Andreopoulos B."/>
            <person name="Baker S."/>
            <person name="Barry K."/>
            <person name="Bills G."/>
            <person name="Bluhm B."/>
            <person name="Cannon C."/>
            <person name="Castanera R."/>
            <person name="Culley D."/>
            <person name="Daum C."/>
            <person name="Ezra D."/>
            <person name="Gonzalez J."/>
            <person name="Henrissat B."/>
            <person name="Kuo A."/>
            <person name="Liang C."/>
            <person name="Lipzen A."/>
            <person name="Lutzoni F."/>
            <person name="Magnuson J."/>
            <person name="Mondo S."/>
            <person name="Nolan M."/>
            <person name="Ohm R."/>
            <person name="Pangilinan J."/>
            <person name="Park H.-J."/>
            <person name="Ramirez L."/>
            <person name="Alfaro M."/>
            <person name="Sun H."/>
            <person name="Tritt A."/>
            <person name="Yoshinaga Y."/>
            <person name="Zwiers L.-H."/>
            <person name="Turgeon B."/>
            <person name="Goodwin S."/>
            <person name="Spatafora J."/>
            <person name="Crous P."/>
            <person name="Grigoriev I."/>
        </authorList>
    </citation>
    <scope>NUCLEOTIDE SEQUENCE</scope>
    <source>
        <strain evidence="4">CBS 690.94</strain>
    </source>
</reference>
<dbReference type="EMBL" id="MU001512">
    <property type="protein sequence ID" value="KAF2438361.1"/>
    <property type="molecule type" value="Genomic_DNA"/>
</dbReference>
<dbReference type="InterPro" id="IPR051911">
    <property type="entry name" value="SDR_oxidoreductase"/>
</dbReference>
<keyword evidence="5" id="KW-1185">Reference proteome</keyword>
<comment type="caution">
    <text evidence="4">The sequence shown here is derived from an EMBL/GenBank/DDBJ whole genome shotgun (WGS) entry which is preliminary data.</text>
</comment>
<protein>
    <submittedName>
        <fullName evidence="4">NAD(P)-binding protein</fullName>
    </submittedName>
</protein>
<evidence type="ECO:0000256" key="3">
    <source>
        <dbReference type="RuleBase" id="RU000363"/>
    </source>
</evidence>
<dbReference type="PANTHER" id="PTHR43976">
    <property type="entry name" value="SHORT CHAIN DEHYDROGENASE"/>
    <property type="match status" value="1"/>
</dbReference>
<evidence type="ECO:0000256" key="1">
    <source>
        <dbReference type="ARBA" id="ARBA00006484"/>
    </source>
</evidence>
<dbReference type="SUPFAM" id="SSF51735">
    <property type="entry name" value="NAD(P)-binding Rossmann-fold domains"/>
    <property type="match status" value="1"/>
</dbReference>
<dbReference type="Proteomes" id="UP000799764">
    <property type="component" value="Unassembled WGS sequence"/>
</dbReference>
<dbReference type="PRINTS" id="PR00081">
    <property type="entry name" value="GDHRDH"/>
</dbReference>
<dbReference type="Pfam" id="PF00106">
    <property type="entry name" value="adh_short"/>
    <property type="match status" value="1"/>
</dbReference>
<dbReference type="PRINTS" id="PR00080">
    <property type="entry name" value="SDRFAMILY"/>
</dbReference>
<accession>A0A9P4P6H3</accession>
<evidence type="ECO:0000313" key="5">
    <source>
        <dbReference type="Proteomes" id="UP000799764"/>
    </source>
</evidence>
<dbReference type="OrthoDB" id="1274115at2759"/>
<comment type="similarity">
    <text evidence="1 3">Belongs to the short-chain dehydrogenases/reductases (SDR) family.</text>
</comment>
<organism evidence="4 5">
    <name type="scientific">Karstenula rhodostoma CBS 690.94</name>
    <dbReference type="NCBI Taxonomy" id="1392251"/>
    <lineage>
        <taxon>Eukaryota</taxon>
        <taxon>Fungi</taxon>
        <taxon>Dikarya</taxon>
        <taxon>Ascomycota</taxon>
        <taxon>Pezizomycotina</taxon>
        <taxon>Dothideomycetes</taxon>
        <taxon>Pleosporomycetidae</taxon>
        <taxon>Pleosporales</taxon>
        <taxon>Massarineae</taxon>
        <taxon>Didymosphaeriaceae</taxon>
        <taxon>Karstenula</taxon>
    </lineage>
</organism>